<keyword evidence="3" id="KW-0813">Transport</keyword>
<comment type="cofactor">
    <cofactor evidence="1">
        <name>heme b</name>
        <dbReference type="ChEBI" id="CHEBI:60344"/>
    </cofactor>
</comment>
<dbReference type="GO" id="GO:0016491">
    <property type="term" value="F:oxidoreductase activity"/>
    <property type="evidence" value="ECO:0007669"/>
    <property type="project" value="InterPro"/>
</dbReference>
<evidence type="ECO:0000256" key="5">
    <source>
        <dbReference type="ARBA" id="ARBA00022692"/>
    </source>
</evidence>
<evidence type="ECO:0000313" key="14">
    <source>
        <dbReference type="WBParaSite" id="jg21902"/>
    </source>
</evidence>
<dbReference type="AlphaFoldDB" id="A0A915DNE0"/>
<evidence type="ECO:0000256" key="7">
    <source>
        <dbReference type="ARBA" id="ARBA00022982"/>
    </source>
</evidence>
<keyword evidence="4" id="KW-0349">Heme</keyword>
<keyword evidence="5 11" id="KW-0812">Transmembrane</keyword>
<proteinExistence type="predicted"/>
<dbReference type="WBParaSite" id="jg21902">
    <property type="protein sequence ID" value="jg21902"/>
    <property type="gene ID" value="jg21902"/>
</dbReference>
<feature type="transmembrane region" description="Helical" evidence="11">
    <location>
        <begin position="145"/>
        <end position="166"/>
    </location>
</feature>
<evidence type="ECO:0000259" key="12">
    <source>
        <dbReference type="PROSITE" id="PS50939"/>
    </source>
</evidence>
<evidence type="ECO:0000256" key="10">
    <source>
        <dbReference type="ARBA" id="ARBA00023136"/>
    </source>
</evidence>
<comment type="subcellular location">
    <subcellularLocation>
        <location evidence="2">Membrane</location>
        <topology evidence="2">Multi-pass membrane protein</topology>
    </subcellularLocation>
</comment>
<evidence type="ECO:0000256" key="9">
    <source>
        <dbReference type="ARBA" id="ARBA00023004"/>
    </source>
</evidence>
<keyword evidence="10 11" id="KW-0472">Membrane</keyword>
<dbReference type="FunFam" id="1.20.120.1770:FF:000001">
    <property type="entry name" value="Cytochrome b reductase 1"/>
    <property type="match status" value="1"/>
</dbReference>
<dbReference type="InterPro" id="IPR006593">
    <property type="entry name" value="Cyt_b561/ferric_Rdtase_TM"/>
</dbReference>
<evidence type="ECO:0000256" key="4">
    <source>
        <dbReference type="ARBA" id="ARBA00022617"/>
    </source>
</evidence>
<feature type="transmembrane region" description="Helical" evidence="11">
    <location>
        <begin position="74"/>
        <end position="93"/>
    </location>
</feature>
<sequence length="270" mass="30874">MSTQYGSTDELQEARENIWKNEINEERNYQLFDRLYILVQALMVLALALIASWMGFYGEGIGFQAKQEFRWHPLLMSTALLFINGEAILMYRGFRFQRKVYTKTIHASIQACGVILMLLGLKAVYDTHSLKNFASVHSWVGLLAMGLYAFQWTMGFTFFVLPSVPVEWRKKALPPHRLTGMIIFLVAAFASLMGVTEFSAWSMTCWTEKNELCTEMLVANVFALVIVSYAATVLFLVSNPFWARQPLPSESEEAPVYSHDPLNKRLVKDK</sequence>
<feature type="transmembrane region" description="Helical" evidence="11">
    <location>
        <begin position="216"/>
        <end position="237"/>
    </location>
</feature>
<evidence type="ECO:0000256" key="11">
    <source>
        <dbReference type="SAM" id="Phobius"/>
    </source>
</evidence>
<evidence type="ECO:0000313" key="13">
    <source>
        <dbReference type="Proteomes" id="UP000887574"/>
    </source>
</evidence>
<evidence type="ECO:0000256" key="8">
    <source>
        <dbReference type="ARBA" id="ARBA00022989"/>
    </source>
</evidence>
<keyword evidence="7" id="KW-0249">Electron transport</keyword>
<keyword evidence="8 11" id="KW-1133">Transmembrane helix</keyword>
<organism evidence="13 14">
    <name type="scientific">Ditylenchus dipsaci</name>
    <dbReference type="NCBI Taxonomy" id="166011"/>
    <lineage>
        <taxon>Eukaryota</taxon>
        <taxon>Metazoa</taxon>
        <taxon>Ecdysozoa</taxon>
        <taxon>Nematoda</taxon>
        <taxon>Chromadorea</taxon>
        <taxon>Rhabditida</taxon>
        <taxon>Tylenchina</taxon>
        <taxon>Tylenchomorpha</taxon>
        <taxon>Sphaerularioidea</taxon>
        <taxon>Anguinidae</taxon>
        <taxon>Anguininae</taxon>
        <taxon>Ditylenchus</taxon>
    </lineage>
</organism>
<protein>
    <submittedName>
        <fullName evidence="14">Cytochrome b561 domain-containing protein</fullName>
    </submittedName>
</protein>
<keyword evidence="6" id="KW-0479">Metal-binding</keyword>
<feature type="domain" description="Cytochrome b561" evidence="12">
    <location>
        <begin position="38"/>
        <end position="238"/>
    </location>
</feature>
<evidence type="ECO:0000256" key="6">
    <source>
        <dbReference type="ARBA" id="ARBA00022723"/>
    </source>
</evidence>
<evidence type="ECO:0000256" key="2">
    <source>
        <dbReference type="ARBA" id="ARBA00004141"/>
    </source>
</evidence>
<name>A0A915DNE0_9BILA</name>
<feature type="transmembrane region" description="Helical" evidence="11">
    <location>
        <begin position="105"/>
        <end position="125"/>
    </location>
</feature>
<keyword evidence="9" id="KW-0408">Iron</keyword>
<dbReference type="PROSITE" id="PS50939">
    <property type="entry name" value="CYTOCHROME_B561"/>
    <property type="match status" value="1"/>
</dbReference>
<dbReference type="GO" id="GO:0046872">
    <property type="term" value="F:metal ion binding"/>
    <property type="evidence" value="ECO:0007669"/>
    <property type="project" value="UniProtKB-KW"/>
</dbReference>
<dbReference type="Pfam" id="PF03188">
    <property type="entry name" value="Cytochrom_B561"/>
    <property type="match status" value="1"/>
</dbReference>
<dbReference type="GO" id="GO:0016020">
    <property type="term" value="C:membrane"/>
    <property type="evidence" value="ECO:0007669"/>
    <property type="project" value="UniProtKB-SubCell"/>
</dbReference>
<dbReference type="PANTHER" id="PTHR10106:SF0">
    <property type="entry name" value="LD36721P"/>
    <property type="match status" value="1"/>
</dbReference>
<accession>A0A915DNE0</accession>
<reference evidence="14" key="1">
    <citation type="submission" date="2022-11" db="UniProtKB">
        <authorList>
            <consortium name="WormBaseParasite"/>
        </authorList>
    </citation>
    <scope>IDENTIFICATION</scope>
</reference>
<feature type="transmembrane region" description="Helical" evidence="11">
    <location>
        <begin position="178"/>
        <end position="196"/>
    </location>
</feature>
<evidence type="ECO:0000256" key="3">
    <source>
        <dbReference type="ARBA" id="ARBA00022448"/>
    </source>
</evidence>
<keyword evidence="13" id="KW-1185">Reference proteome</keyword>
<feature type="transmembrane region" description="Helical" evidence="11">
    <location>
        <begin position="35"/>
        <end position="54"/>
    </location>
</feature>
<dbReference type="PANTHER" id="PTHR10106">
    <property type="entry name" value="CYTOCHROME B561-RELATED"/>
    <property type="match status" value="1"/>
</dbReference>
<dbReference type="InterPro" id="IPR043205">
    <property type="entry name" value="CYB561/CYBRD1-like"/>
</dbReference>
<dbReference type="SMART" id="SM00665">
    <property type="entry name" value="B561"/>
    <property type="match status" value="1"/>
</dbReference>
<dbReference type="Gene3D" id="1.20.120.1770">
    <property type="match status" value="1"/>
</dbReference>
<evidence type="ECO:0000256" key="1">
    <source>
        <dbReference type="ARBA" id="ARBA00001970"/>
    </source>
</evidence>
<dbReference type="Proteomes" id="UP000887574">
    <property type="component" value="Unplaced"/>
</dbReference>